<organism evidence="12 13">
    <name type="scientific">Geranomyces variabilis</name>
    <dbReference type="NCBI Taxonomy" id="109894"/>
    <lineage>
        <taxon>Eukaryota</taxon>
        <taxon>Fungi</taxon>
        <taxon>Fungi incertae sedis</taxon>
        <taxon>Chytridiomycota</taxon>
        <taxon>Chytridiomycota incertae sedis</taxon>
        <taxon>Chytridiomycetes</taxon>
        <taxon>Spizellomycetales</taxon>
        <taxon>Powellomycetaceae</taxon>
        <taxon>Geranomyces</taxon>
    </lineage>
</organism>
<dbReference type="GO" id="GO:0046872">
    <property type="term" value="F:metal ion binding"/>
    <property type="evidence" value="ECO:0007669"/>
    <property type="project" value="UniProtKB-KW"/>
</dbReference>
<dbReference type="InterPro" id="IPR051132">
    <property type="entry name" value="3-5_Exonuclease_domain"/>
</dbReference>
<evidence type="ECO:0000313" key="12">
    <source>
        <dbReference type="EMBL" id="KAJ3176144.1"/>
    </source>
</evidence>
<name>A0AAD5TGU2_9FUNG</name>
<evidence type="ECO:0000313" key="13">
    <source>
        <dbReference type="Proteomes" id="UP001212152"/>
    </source>
</evidence>
<evidence type="ECO:0000256" key="2">
    <source>
        <dbReference type="ARBA" id="ARBA00022722"/>
    </source>
</evidence>
<dbReference type="GO" id="GO:0008408">
    <property type="term" value="F:3'-5' exonuclease activity"/>
    <property type="evidence" value="ECO:0007669"/>
    <property type="project" value="InterPro"/>
</dbReference>
<dbReference type="InterPro" id="IPR036397">
    <property type="entry name" value="RNaseH_sf"/>
</dbReference>
<feature type="domain" description="3'-5' exonuclease" evidence="11">
    <location>
        <begin position="155"/>
        <end position="342"/>
    </location>
</feature>
<reference evidence="12" key="1">
    <citation type="submission" date="2020-05" db="EMBL/GenBank/DDBJ databases">
        <title>Phylogenomic resolution of chytrid fungi.</title>
        <authorList>
            <person name="Stajich J.E."/>
            <person name="Amses K."/>
            <person name="Simmons R."/>
            <person name="Seto K."/>
            <person name="Myers J."/>
            <person name="Bonds A."/>
            <person name="Quandt C.A."/>
            <person name="Barry K."/>
            <person name="Liu P."/>
            <person name="Grigoriev I."/>
            <person name="Longcore J.E."/>
            <person name="James T.Y."/>
        </authorList>
    </citation>
    <scope>NUCLEOTIDE SEQUENCE</scope>
    <source>
        <strain evidence="12">JEL0379</strain>
    </source>
</reference>
<gene>
    <name evidence="12" type="ORF">HDU87_005522</name>
</gene>
<evidence type="ECO:0000256" key="10">
    <source>
        <dbReference type="SAM" id="MobiDB-lite"/>
    </source>
</evidence>
<keyword evidence="7" id="KW-0539">Nucleus</keyword>
<evidence type="ECO:0000256" key="9">
    <source>
        <dbReference type="ARBA" id="ARBA00042761"/>
    </source>
</evidence>
<protein>
    <recommendedName>
        <fullName evidence="8">3'-5' exonuclease</fullName>
    </recommendedName>
    <alternativeName>
        <fullName evidence="9">Werner Syndrome-like exonuclease</fullName>
    </alternativeName>
</protein>
<keyword evidence="2" id="KW-0540">Nuclease</keyword>
<evidence type="ECO:0000256" key="4">
    <source>
        <dbReference type="ARBA" id="ARBA00022801"/>
    </source>
</evidence>
<dbReference type="Pfam" id="PF01612">
    <property type="entry name" value="DNA_pol_A_exo1"/>
    <property type="match status" value="1"/>
</dbReference>
<evidence type="ECO:0000256" key="8">
    <source>
        <dbReference type="ARBA" id="ARBA00040531"/>
    </source>
</evidence>
<keyword evidence="5" id="KW-0269">Exonuclease</keyword>
<feature type="region of interest" description="Disordered" evidence="10">
    <location>
        <begin position="353"/>
        <end position="449"/>
    </location>
</feature>
<evidence type="ECO:0000259" key="11">
    <source>
        <dbReference type="Pfam" id="PF01612"/>
    </source>
</evidence>
<dbReference type="EMBL" id="JADGJQ010000044">
    <property type="protein sequence ID" value="KAJ3176144.1"/>
    <property type="molecule type" value="Genomic_DNA"/>
</dbReference>
<dbReference type="InterPro" id="IPR002562">
    <property type="entry name" value="3'-5'_exonuclease_dom"/>
</dbReference>
<keyword evidence="6" id="KW-0460">Magnesium</keyword>
<feature type="compositionally biased region" description="Pro residues" evidence="10">
    <location>
        <begin position="76"/>
        <end position="91"/>
    </location>
</feature>
<dbReference type="GO" id="GO:0006139">
    <property type="term" value="P:nucleobase-containing compound metabolic process"/>
    <property type="evidence" value="ECO:0007669"/>
    <property type="project" value="InterPro"/>
</dbReference>
<feature type="compositionally biased region" description="Acidic residues" evidence="10">
    <location>
        <begin position="357"/>
        <end position="367"/>
    </location>
</feature>
<comment type="subcellular location">
    <subcellularLocation>
        <location evidence="1">Nucleus</location>
    </subcellularLocation>
</comment>
<feature type="compositionally biased region" description="Basic and acidic residues" evidence="10">
    <location>
        <begin position="437"/>
        <end position="449"/>
    </location>
</feature>
<evidence type="ECO:0000256" key="6">
    <source>
        <dbReference type="ARBA" id="ARBA00022842"/>
    </source>
</evidence>
<dbReference type="InterPro" id="IPR012337">
    <property type="entry name" value="RNaseH-like_sf"/>
</dbReference>
<evidence type="ECO:0000256" key="5">
    <source>
        <dbReference type="ARBA" id="ARBA00022839"/>
    </source>
</evidence>
<accession>A0AAD5TGU2</accession>
<dbReference type="GO" id="GO:0005634">
    <property type="term" value="C:nucleus"/>
    <property type="evidence" value="ECO:0007669"/>
    <property type="project" value="UniProtKB-SubCell"/>
</dbReference>
<keyword evidence="4" id="KW-0378">Hydrolase</keyword>
<dbReference type="Proteomes" id="UP001212152">
    <property type="component" value="Unassembled WGS sequence"/>
</dbReference>
<evidence type="ECO:0000256" key="1">
    <source>
        <dbReference type="ARBA" id="ARBA00004123"/>
    </source>
</evidence>
<sequence length="449" mass="47637">MLYPPHVARCCGQVGIPRPPHGWRALRRAVLPRSPRACCGGLAAVSVRPLSQLSAAACGSSEPVGEGRNEDAVALPPAPKIPLPPPPRPQPPLQFHLALSSATTAASSPRRHRQSKPQLHLQADVLAPKLVRALARANITPHTSNPYPIYVLDDVNTATQLLKIINRASGTPPRNCIRVVGLDCETAVRNAIPNGPPSMLQIAFANELVVIFQIYRMCAINGAFNPLLLPPLLKALLESPAVIKTGVGITGDIAALKRHYRIMHPAAIIDTSTIVRSFGCGRMSLASMFTAYCGDGSEPPLNKTRPSGASYMWDTGPGEIGINAVLYAANDAAASLKVYKGMFRRPYGRRGAGRELDAEDHDEEEVGQVDPGGGGNGAGDTYDDGLPHSASSSSSSIPQLPNPPEAEAMPPPPTTGNETSPPPRQGSLRTVKLPSGQRHDRSAHVPFDD</sequence>
<dbReference type="GO" id="GO:0003676">
    <property type="term" value="F:nucleic acid binding"/>
    <property type="evidence" value="ECO:0007669"/>
    <property type="project" value="InterPro"/>
</dbReference>
<dbReference type="PANTHER" id="PTHR13620">
    <property type="entry name" value="3-5 EXONUCLEASE"/>
    <property type="match status" value="1"/>
</dbReference>
<keyword evidence="13" id="KW-1185">Reference proteome</keyword>
<comment type="caution">
    <text evidence="12">The sequence shown here is derived from an EMBL/GenBank/DDBJ whole genome shotgun (WGS) entry which is preliminary data.</text>
</comment>
<dbReference type="PANTHER" id="PTHR13620:SF109">
    <property type="entry name" value="3'-5' EXONUCLEASE"/>
    <property type="match status" value="1"/>
</dbReference>
<evidence type="ECO:0000256" key="3">
    <source>
        <dbReference type="ARBA" id="ARBA00022723"/>
    </source>
</evidence>
<proteinExistence type="predicted"/>
<evidence type="ECO:0000256" key="7">
    <source>
        <dbReference type="ARBA" id="ARBA00023242"/>
    </source>
</evidence>
<feature type="region of interest" description="Disordered" evidence="10">
    <location>
        <begin position="58"/>
        <end position="91"/>
    </location>
</feature>
<dbReference type="SUPFAM" id="SSF53098">
    <property type="entry name" value="Ribonuclease H-like"/>
    <property type="match status" value="1"/>
</dbReference>
<keyword evidence="3" id="KW-0479">Metal-binding</keyword>
<dbReference type="Gene3D" id="3.30.420.10">
    <property type="entry name" value="Ribonuclease H-like superfamily/Ribonuclease H"/>
    <property type="match status" value="1"/>
</dbReference>
<feature type="compositionally biased region" description="Pro residues" evidence="10">
    <location>
        <begin position="400"/>
        <end position="424"/>
    </location>
</feature>
<dbReference type="AlphaFoldDB" id="A0AAD5TGU2"/>